<name>A0A6P2C2R7_9ACTN</name>
<keyword evidence="3" id="KW-1185">Reference proteome</keyword>
<keyword evidence="1" id="KW-0732">Signal</keyword>
<dbReference type="RefSeq" id="WP_145853664.1">
    <property type="nucleotide sequence ID" value="NZ_RPFW01000003.1"/>
</dbReference>
<feature type="chain" id="PRO_5026964278" evidence="1">
    <location>
        <begin position="29"/>
        <end position="815"/>
    </location>
</feature>
<evidence type="ECO:0000313" key="3">
    <source>
        <dbReference type="Proteomes" id="UP000460272"/>
    </source>
</evidence>
<dbReference type="AlphaFoldDB" id="A0A6P2C2R7"/>
<protein>
    <submittedName>
        <fullName evidence="2">Uncharacterized protein</fullName>
    </submittedName>
</protein>
<comment type="caution">
    <text evidence="2">The sequence shown here is derived from an EMBL/GenBank/DDBJ whole genome shotgun (WGS) entry which is preliminary data.</text>
</comment>
<dbReference type="Proteomes" id="UP000460272">
    <property type="component" value="Unassembled WGS sequence"/>
</dbReference>
<evidence type="ECO:0000256" key="1">
    <source>
        <dbReference type="SAM" id="SignalP"/>
    </source>
</evidence>
<reference evidence="2 3" key="1">
    <citation type="submission" date="2018-11" db="EMBL/GenBank/DDBJ databases">
        <title>Trebonia kvetii gen.nov., sp.nov., a novel acidophilic actinobacterium, and proposal of the new actinobacterial family Treboniaceae fam. nov.</title>
        <authorList>
            <person name="Rapoport D."/>
            <person name="Sagova-Mareckova M."/>
            <person name="Sedlacek I."/>
            <person name="Provaznik J."/>
            <person name="Kralova S."/>
            <person name="Pavlinic D."/>
            <person name="Benes V."/>
            <person name="Kopecky J."/>
        </authorList>
    </citation>
    <scope>NUCLEOTIDE SEQUENCE [LARGE SCALE GENOMIC DNA]</scope>
    <source>
        <strain evidence="2 3">15Tr583</strain>
    </source>
</reference>
<proteinExistence type="predicted"/>
<organism evidence="2 3">
    <name type="scientific">Trebonia kvetii</name>
    <dbReference type="NCBI Taxonomy" id="2480626"/>
    <lineage>
        <taxon>Bacteria</taxon>
        <taxon>Bacillati</taxon>
        <taxon>Actinomycetota</taxon>
        <taxon>Actinomycetes</taxon>
        <taxon>Streptosporangiales</taxon>
        <taxon>Treboniaceae</taxon>
        <taxon>Trebonia</taxon>
    </lineage>
</organism>
<dbReference type="EMBL" id="RPFW01000003">
    <property type="protein sequence ID" value="TVZ03793.1"/>
    <property type="molecule type" value="Genomic_DNA"/>
</dbReference>
<sequence>MKIILGRSLAAAAGAALYLLASVLPASAAQSTASSPTVKSFGVNTKSLPSTGGKVQLSAVVKGASTCAFTSSPALKGLPAKIACSGGSAKRTVAVPANKTAGQQAYKFVLTVSGGGRKVATKPLTVVVREAPPAVTKLAVSPADLPSGGGAVVLSAGVSRSAKCTISASPAVPGLPVTKACAAGAVAVGLKVPVTLPALGGTASQNYRLTLTVSGPGGTSSASTAGNVWSAMKFSAPLSVDAPAGWVGTVSCVSATFCMGFDLATGSAERWNGTGWSAPVRLETGPYLNNGYNIHASCVSTTFCLAVDTSGNSFTYNGTSWSRAAGIGLNAVAVSCASQAFCVAVDATRAATFNGSGWSAPATVAATDVLKAVSCTSDSFCMAVSAAGMAYAYGASGWDAGTQYDVPFYAVQVSCASAELCAAVDRSGHALLYNGSWSAPATLSANPMNDVSCARGTSFCMALSGGSYYTTDGATWSGARALDQPKTSVLSCASATSCMVTDGTTIFVLSGTSWTHSAAPGGGSKHGFTYAVSCPTRSFCMAVDWSGAYLTYNGDKWSTPQAISPLASEVDSVSCTSATFCMAVDASNSKGLGGHIFIFNGTAWKFLVQDGLPLSSISCTDPNFCEMLTYGTTSQSVYTATWNGVSVGNGALDAWLGFGPAPGEGQVSCATRTFCVAVDDLGNAFTFNGSTWSSATALDPGWAVTMTGVSCPSTRFCVAIDAQGHQYTFNGSTWTAPATIDSVGVPQTVSCTVARFCLMGDLSGNVASFNGATWSGTSNVDPVTTPGTGITGVSCADAANCVAVDWEGNALTGTG</sequence>
<evidence type="ECO:0000313" key="2">
    <source>
        <dbReference type="EMBL" id="TVZ03793.1"/>
    </source>
</evidence>
<gene>
    <name evidence="2" type="ORF">EAS64_15130</name>
</gene>
<dbReference type="OrthoDB" id="4847885at2"/>
<feature type="signal peptide" evidence="1">
    <location>
        <begin position="1"/>
        <end position="28"/>
    </location>
</feature>
<accession>A0A6P2C2R7</accession>